<proteinExistence type="inferred from homology"/>
<dbReference type="InterPro" id="IPR006143">
    <property type="entry name" value="RND_pump_MFP"/>
</dbReference>
<dbReference type="EMBL" id="QRZG01000025">
    <property type="protein sequence ID" value="RGV51186.1"/>
    <property type="molecule type" value="Genomic_DNA"/>
</dbReference>
<dbReference type="InterPro" id="IPR029044">
    <property type="entry name" value="Nucleotide-diphossugar_trans"/>
</dbReference>
<dbReference type="Gene3D" id="3.90.550.10">
    <property type="entry name" value="Spore Coat Polysaccharide Biosynthesis Protein SpsA, Chain A"/>
    <property type="match status" value="1"/>
</dbReference>
<dbReference type="CDD" id="cd04194">
    <property type="entry name" value="GT8_A4GalT_like"/>
    <property type="match status" value="1"/>
</dbReference>
<feature type="coiled-coil region" evidence="2">
    <location>
        <begin position="404"/>
        <end position="469"/>
    </location>
</feature>
<accession>A0A412Y163</accession>
<comment type="similarity">
    <text evidence="1">Belongs to the membrane fusion protein (MFP) (TC 8.A.1) family.</text>
</comment>
<reference evidence="5 6" key="1">
    <citation type="submission" date="2018-08" db="EMBL/GenBank/DDBJ databases">
        <title>A genome reference for cultivated species of the human gut microbiota.</title>
        <authorList>
            <person name="Zou Y."/>
            <person name="Xue W."/>
            <person name="Luo G."/>
        </authorList>
    </citation>
    <scope>NUCLEOTIDE SEQUENCE [LARGE SCALE GENOMIC DNA]</scope>
    <source>
        <strain evidence="5 6">AF14-27</strain>
    </source>
</reference>
<dbReference type="NCBIfam" id="TIGR01730">
    <property type="entry name" value="RND_mfp"/>
    <property type="match status" value="1"/>
</dbReference>
<dbReference type="GO" id="GO:0016757">
    <property type="term" value="F:glycosyltransferase activity"/>
    <property type="evidence" value="ECO:0007669"/>
    <property type="project" value="InterPro"/>
</dbReference>
<dbReference type="AlphaFoldDB" id="A0A412Y163"/>
<organism evidence="5 6">
    <name type="scientific">Bacteroides clarus</name>
    <dbReference type="NCBI Taxonomy" id="626929"/>
    <lineage>
        <taxon>Bacteria</taxon>
        <taxon>Pseudomonadati</taxon>
        <taxon>Bacteroidota</taxon>
        <taxon>Bacteroidia</taxon>
        <taxon>Bacteroidales</taxon>
        <taxon>Bacteroidaceae</taxon>
        <taxon>Bacteroides</taxon>
    </lineage>
</organism>
<name>A0A412Y163_9BACE</name>
<comment type="caution">
    <text evidence="5">The sequence shown here is derived from an EMBL/GenBank/DDBJ whole genome shotgun (WGS) entry which is preliminary data.</text>
</comment>
<dbReference type="GO" id="GO:0030313">
    <property type="term" value="C:cell envelope"/>
    <property type="evidence" value="ECO:0007669"/>
    <property type="project" value="UniProtKB-SubCell"/>
</dbReference>
<dbReference type="SUPFAM" id="SSF53448">
    <property type="entry name" value="Nucleotide-diphospho-sugar transferases"/>
    <property type="match status" value="1"/>
</dbReference>
<keyword evidence="2" id="KW-0175">Coiled coil</keyword>
<sequence length="676" mass="76340">MIHIACNIDANFTQHCAVTLVSLFENNKTADICVHIVAPGLPEKDQNILKSLAASYGNEVCFYFPSPELLANFSIRKFGKRISMATYYRCMFSAILPATVDKVLYLDCDIVILGDISEFWNTDLTDYAVGCVEDIGYDDMERYETLKYDSKYSYFNAGVLLINLKYWREHKVDEQCVKYFLAYPERIRYNDQDLLNALLHEHKLFVSLKWNMQDAFYRYGMEKKIEHWPTLKQDLESPVILHYTNKKPWNYDSMHPLRREYYTYLDMTPWRGKRPLLSLKNSLLRFIKLLPYVLKLRKPKYMKLNKQFIITNFAAFALMLFLPTGCRQADGKQDAVQSYRVIKVAASPVEISESYSAAIRGRQDVDILPQISGRIIRLKVKEGERVKTGQVLAVIDQVPYRAALRTAQANVSAAQAKVETARIELRGKQALFDEKVISDYELSLARNQLAVACAELEQAKAQESDARNNLSYTEIKSPSNGVVGTLPYRIGALVGPNMAQPFTVVSDNAEMYAYFSISENMLRRYSARYGSIDSMIAGTPEVGLQLNDGSLYKAKGRIETVSGVVDPVTGTVQIKALFPNPDRELLSGSIGNVILQNPKTEAVTIPMTATVELQDKIIAYRLKNGQAEAAYLTVDRLNDGNRFIVKEGLSVGDTIVAEGVGLVREGMSITPKNETK</sequence>
<evidence type="ECO:0000256" key="1">
    <source>
        <dbReference type="ARBA" id="ARBA00009477"/>
    </source>
</evidence>
<dbReference type="Proteomes" id="UP000284366">
    <property type="component" value="Unassembled WGS sequence"/>
</dbReference>
<dbReference type="InterPro" id="IPR058625">
    <property type="entry name" value="MdtA-like_BSH"/>
</dbReference>
<gene>
    <name evidence="5" type="ORF">DWW09_13560</name>
</gene>
<evidence type="ECO:0000259" key="3">
    <source>
        <dbReference type="Pfam" id="PF25917"/>
    </source>
</evidence>
<dbReference type="InterPro" id="IPR002495">
    <property type="entry name" value="Glyco_trans_8"/>
</dbReference>
<dbReference type="PANTHER" id="PTHR30158">
    <property type="entry name" value="ACRA/E-RELATED COMPONENT OF DRUG EFFLUX TRANSPORTER"/>
    <property type="match status" value="1"/>
</dbReference>
<dbReference type="GO" id="GO:0005886">
    <property type="term" value="C:plasma membrane"/>
    <property type="evidence" value="ECO:0007669"/>
    <property type="project" value="TreeGrafter"/>
</dbReference>
<evidence type="ECO:0000313" key="5">
    <source>
        <dbReference type="EMBL" id="RGV51186.1"/>
    </source>
</evidence>
<protein>
    <submittedName>
        <fullName evidence="5">Efflux RND transporter periplasmic adaptor subunit</fullName>
    </submittedName>
</protein>
<dbReference type="GO" id="GO:0046677">
    <property type="term" value="P:response to antibiotic"/>
    <property type="evidence" value="ECO:0007669"/>
    <property type="project" value="TreeGrafter"/>
</dbReference>
<evidence type="ECO:0000259" key="4">
    <source>
        <dbReference type="Pfam" id="PF25944"/>
    </source>
</evidence>
<dbReference type="Gene3D" id="2.40.50.100">
    <property type="match status" value="1"/>
</dbReference>
<dbReference type="Gene3D" id="2.40.420.20">
    <property type="match status" value="1"/>
</dbReference>
<dbReference type="Pfam" id="PF01501">
    <property type="entry name" value="Glyco_transf_8"/>
    <property type="match status" value="1"/>
</dbReference>
<evidence type="ECO:0000313" key="6">
    <source>
        <dbReference type="Proteomes" id="UP000284366"/>
    </source>
</evidence>
<feature type="domain" description="Multidrug resistance protein MdtA-like beta-barrel" evidence="4">
    <location>
        <begin position="539"/>
        <end position="596"/>
    </location>
</feature>
<feature type="domain" description="Multidrug resistance protein MdtA-like barrel-sandwich hybrid" evidence="3">
    <location>
        <begin position="364"/>
        <end position="505"/>
    </location>
</feature>
<dbReference type="PANTHER" id="PTHR30158:SF23">
    <property type="entry name" value="MULTIDRUG RESISTANCE PROTEIN MEXA"/>
    <property type="match status" value="1"/>
</dbReference>
<dbReference type="GO" id="GO:0022857">
    <property type="term" value="F:transmembrane transporter activity"/>
    <property type="evidence" value="ECO:0007669"/>
    <property type="project" value="InterPro"/>
</dbReference>
<dbReference type="InterPro" id="IPR058626">
    <property type="entry name" value="MdtA-like_b-barrel"/>
</dbReference>
<dbReference type="Pfam" id="PF25944">
    <property type="entry name" value="Beta-barrel_RND"/>
    <property type="match status" value="1"/>
</dbReference>
<dbReference type="Pfam" id="PF25917">
    <property type="entry name" value="BSH_RND"/>
    <property type="match status" value="1"/>
</dbReference>
<dbReference type="SUPFAM" id="SSF111369">
    <property type="entry name" value="HlyD-like secretion proteins"/>
    <property type="match status" value="1"/>
</dbReference>
<evidence type="ECO:0000256" key="2">
    <source>
        <dbReference type="SAM" id="Coils"/>
    </source>
</evidence>
<dbReference type="Gene3D" id="1.10.287.470">
    <property type="entry name" value="Helix hairpin bin"/>
    <property type="match status" value="1"/>
</dbReference>
<dbReference type="Gene3D" id="2.40.30.170">
    <property type="match status" value="1"/>
</dbReference>